<dbReference type="InterPro" id="IPR015943">
    <property type="entry name" value="WD40/YVTN_repeat-like_dom_sf"/>
</dbReference>
<dbReference type="SUPFAM" id="SSF82171">
    <property type="entry name" value="DPP6 N-terminal domain-like"/>
    <property type="match status" value="1"/>
</dbReference>
<dbReference type="eggNOG" id="KOG4497">
    <property type="taxonomic scope" value="Eukaryota"/>
</dbReference>
<dbReference type="EMBL" id="AMCV02000023">
    <property type="protein sequence ID" value="TDZ18355.1"/>
    <property type="molecule type" value="Genomic_DNA"/>
</dbReference>
<dbReference type="GO" id="GO:1990811">
    <property type="term" value="C:MWP complex"/>
    <property type="evidence" value="ECO:0007669"/>
    <property type="project" value="TreeGrafter"/>
</dbReference>
<dbReference type="STRING" id="1213857.N4VJF7"/>
<dbReference type="InterPro" id="IPR001680">
    <property type="entry name" value="WD40_rpt"/>
</dbReference>
<dbReference type="AlphaFoldDB" id="N4VJF7"/>
<reference evidence="2" key="1">
    <citation type="journal article" date="2013" name="New Phytol.">
        <title>Comparative genomic and transcriptomic analyses reveal the hemibiotrophic stage shift of Colletotrichum fungi.</title>
        <authorList>
            <person name="Gan P."/>
            <person name="Ikeda K."/>
            <person name="Irieda H."/>
            <person name="Narusaka M."/>
            <person name="O'Connell R.J."/>
            <person name="Narusaka Y."/>
            <person name="Takano Y."/>
            <person name="Kubo Y."/>
            <person name="Shirasu K."/>
        </authorList>
    </citation>
    <scope>NUCLEOTIDE SEQUENCE [LARGE SCALE GENOMIC DNA]</scope>
    <source>
        <strain evidence="2">104-T / ATCC 96160 / CBS 514.97 / LARS 414 / MAFF 240422</strain>
    </source>
</reference>
<accession>N4VJF7</accession>
<gene>
    <name evidence="1" type="primary">WRAP73</name>
    <name evidence="1" type="ORF">Cob_v008673</name>
</gene>
<evidence type="ECO:0000313" key="2">
    <source>
        <dbReference type="Proteomes" id="UP000014480"/>
    </source>
</evidence>
<keyword evidence="2" id="KW-1185">Reference proteome</keyword>
<reference evidence="2" key="2">
    <citation type="journal article" date="2019" name="Mol. Plant Microbe Interact.">
        <title>Genome sequence resources for four phytopathogenic fungi from the Colletotrichum orbiculare species complex.</title>
        <authorList>
            <person name="Gan P."/>
            <person name="Tsushima A."/>
            <person name="Narusaka M."/>
            <person name="Narusaka Y."/>
            <person name="Takano Y."/>
            <person name="Kubo Y."/>
            <person name="Shirasu K."/>
        </authorList>
    </citation>
    <scope>GENOME REANNOTATION</scope>
    <source>
        <strain evidence="2">104-T / ATCC 96160 / CBS 514.97 / LARS 414 / MAFF 240422</strain>
    </source>
</reference>
<dbReference type="Proteomes" id="UP000014480">
    <property type="component" value="Unassembled WGS sequence"/>
</dbReference>
<evidence type="ECO:0000313" key="1">
    <source>
        <dbReference type="EMBL" id="TDZ18355.1"/>
    </source>
</evidence>
<sequence length="515" mass="56606">MHFSRIFKSSPHCASSPDGSLIATLFTDSISIRSIETWETIHRIKLPAKLGPANALLWSPSSRRVLASYADQIHVYSALEPGYHAVVRNPASPNFRPTFVQFGTSDDEIIMFSSFGLKFSIFHLTTSKTIEINSPKFHQPASAPRGFAIRPSGHLALLTRLAGKDIVSIHHHATREVQRSWHPDTIDAQGLAWTPNGHWLVIWESAAQGHKILFYTPDGHLFRTWAGPSAFETDDKHVELGAGVKVCQISPDGARIAVCDHTRNVSVLDINATSTSMRLEHPTAIIPKDTLQVWQEQIGVAPSGFAHSFVKASQSVSAPGRAGGGGVEVKNPRTLLHFDASSSLLATTLEDWPSTVWVWDLASSELRAVLVFHGNVSALCWHPTHRELLMVTCEGDSYAGLVFVWDPLSDGPKTVDFAEQLPDSRVFGKPQLSWLDWTGESAILLLGDAKHHLMVSLADGEDPAAPWQDAQRNDLTMTTGKDDTQLEPAALDDFDEDLSGLDMSEVDDTFSFKKM</sequence>
<dbReference type="HOGENOM" id="CLU_024072_2_0_1"/>
<dbReference type="OrthoDB" id="308690at2759"/>
<protein>
    <submittedName>
        <fullName evidence="1">WD repeat-containing protein WRAP73</fullName>
    </submittedName>
</protein>
<dbReference type="GO" id="GO:0005815">
    <property type="term" value="C:microtubule organizing center"/>
    <property type="evidence" value="ECO:0007669"/>
    <property type="project" value="TreeGrafter"/>
</dbReference>
<dbReference type="SMART" id="SM00320">
    <property type="entry name" value="WD40"/>
    <property type="match status" value="3"/>
</dbReference>
<dbReference type="PANTHER" id="PTHR16220">
    <property type="entry name" value="WD REPEAT PROTEIN 8-RELATED"/>
    <property type="match status" value="1"/>
</dbReference>
<dbReference type="GO" id="GO:1990810">
    <property type="term" value="P:microtubule anchoring at mitotic spindle pole body"/>
    <property type="evidence" value="ECO:0007669"/>
    <property type="project" value="TreeGrafter"/>
</dbReference>
<organism evidence="1 2">
    <name type="scientific">Colletotrichum orbiculare (strain 104-T / ATCC 96160 / CBS 514.97 / LARS 414 / MAFF 240422)</name>
    <name type="common">Cucumber anthracnose fungus</name>
    <name type="synonym">Colletotrichum lagenarium</name>
    <dbReference type="NCBI Taxonomy" id="1213857"/>
    <lineage>
        <taxon>Eukaryota</taxon>
        <taxon>Fungi</taxon>
        <taxon>Dikarya</taxon>
        <taxon>Ascomycota</taxon>
        <taxon>Pezizomycotina</taxon>
        <taxon>Sordariomycetes</taxon>
        <taxon>Hypocreomycetidae</taxon>
        <taxon>Glomerellales</taxon>
        <taxon>Glomerellaceae</taxon>
        <taxon>Colletotrichum</taxon>
        <taxon>Colletotrichum orbiculare species complex</taxon>
    </lineage>
</organism>
<dbReference type="Gene3D" id="2.130.10.10">
    <property type="entry name" value="YVTN repeat-like/Quinoprotein amine dehydrogenase"/>
    <property type="match status" value="3"/>
</dbReference>
<name>N4VJF7_COLOR</name>
<dbReference type="PANTHER" id="PTHR16220:SF0">
    <property type="entry name" value="WD REPEAT-CONTAINING PROTEIN WRAP73"/>
    <property type="match status" value="1"/>
</dbReference>
<dbReference type="InterPro" id="IPR052778">
    <property type="entry name" value="Centrosome-WD_assoc"/>
</dbReference>
<comment type="caution">
    <text evidence="1">The sequence shown here is derived from an EMBL/GenBank/DDBJ whole genome shotgun (WGS) entry which is preliminary data.</text>
</comment>
<proteinExistence type="predicted"/>